<dbReference type="SMART" id="SM00345">
    <property type="entry name" value="HTH_GNTR"/>
    <property type="match status" value="1"/>
</dbReference>
<keyword evidence="1" id="KW-0805">Transcription regulation</keyword>
<organism evidence="5 6">
    <name type="scientific">Corynebacterium hansenii</name>
    <dbReference type="NCBI Taxonomy" id="394964"/>
    <lineage>
        <taxon>Bacteria</taxon>
        <taxon>Bacillati</taxon>
        <taxon>Actinomycetota</taxon>
        <taxon>Actinomycetes</taxon>
        <taxon>Mycobacteriales</taxon>
        <taxon>Corynebacteriaceae</taxon>
        <taxon>Corynebacterium</taxon>
    </lineage>
</organism>
<dbReference type="Gene3D" id="1.10.10.10">
    <property type="entry name" value="Winged helix-like DNA-binding domain superfamily/Winged helix DNA-binding domain"/>
    <property type="match status" value="1"/>
</dbReference>
<dbReference type="PANTHER" id="PTHR43537">
    <property type="entry name" value="TRANSCRIPTIONAL REGULATOR, GNTR FAMILY"/>
    <property type="match status" value="1"/>
</dbReference>
<keyword evidence="3" id="KW-0804">Transcription</keyword>
<evidence type="ECO:0000256" key="2">
    <source>
        <dbReference type="ARBA" id="ARBA00023125"/>
    </source>
</evidence>
<dbReference type="Pfam" id="PF00392">
    <property type="entry name" value="GntR"/>
    <property type="match status" value="1"/>
</dbReference>
<dbReference type="SMART" id="SM00895">
    <property type="entry name" value="FCD"/>
    <property type="match status" value="1"/>
</dbReference>
<dbReference type="InterPro" id="IPR036390">
    <property type="entry name" value="WH_DNA-bd_sf"/>
</dbReference>
<dbReference type="EMBL" id="JBHRZN010000001">
    <property type="protein sequence ID" value="MFC3848706.1"/>
    <property type="molecule type" value="Genomic_DNA"/>
</dbReference>
<dbReference type="InterPro" id="IPR000524">
    <property type="entry name" value="Tscrpt_reg_HTH_GntR"/>
</dbReference>
<comment type="caution">
    <text evidence="5">The sequence shown here is derived from an EMBL/GenBank/DDBJ whole genome shotgun (WGS) entry which is preliminary data.</text>
</comment>
<dbReference type="CDD" id="cd07377">
    <property type="entry name" value="WHTH_GntR"/>
    <property type="match status" value="1"/>
</dbReference>
<dbReference type="Gene3D" id="1.20.120.530">
    <property type="entry name" value="GntR ligand-binding domain-like"/>
    <property type="match status" value="1"/>
</dbReference>
<dbReference type="InterPro" id="IPR011711">
    <property type="entry name" value="GntR_C"/>
</dbReference>
<reference evidence="6" key="1">
    <citation type="journal article" date="2019" name="Int. J. Syst. Evol. Microbiol.">
        <title>The Global Catalogue of Microorganisms (GCM) 10K type strain sequencing project: providing services to taxonomists for standard genome sequencing and annotation.</title>
        <authorList>
            <consortium name="The Broad Institute Genomics Platform"/>
            <consortium name="The Broad Institute Genome Sequencing Center for Infectious Disease"/>
            <person name="Wu L."/>
            <person name="Ma J."/>
        </authorList>
    </citation>
    <scope>NUCLEOTIDE SEQUENCE [LARGE SCALE GENOMIC DNA]</scope>
    <source>
        <strain evidence="6">CCUG 53252</strain>
    </source>
</reference>
<sequence>MPRFKTQLSEVVTDHIRNMILSGQLVPGTSIRLDDTARSLGVSVTPVREALLSLQGEGWVSLMPRRGYKVNELNEEDISDLYSLAQFLSTEICRRAAPNLTAADIAALRGFTSGLEVAMAVGDIDRVVDNEFQFHRLINIRSKRHKLVWFREKVASYAPVDVFAHSSRWGEASVSSHRKLIDAMACSDLGGIEEANRKQFEASTEVLVAHLKAVGALVGPA</sequence>
<keyword evidence="2" id="KW-0238">DNA-binding</keyword>
<name>A0ABV7ZKT1_9CORY</name>
<evidence type="ECO:0000313" key="5">
    <source>
        <dbReference type="EMBL" id="MFC3848706.1"/>
    </source>
</evidence>
<evidence type="ECO:0000256" key="3">
    <source>
        <dbReference type="ARBA" id="ARBA00023163"/>
    </source>
</evidence>
<dbReference type="PANTHER" id="PTHR43537:SF24">
    <property type="entry name" value="GLUCONATE OPERON TRANSCRIPTIONAL REPRESSOR"/>
    <property type="match status" value="1"/>
</dbReference>
<dbReference type="SUPFAM" id="SSF46785">
    <property type="entry name" value="Winged helix' DNA-binding domain"/>
    <property type="match status" value="1"/>
</dbReference>
<dbReference type="RefSeq" id="WP_048742776.1">
    <property type="nucleotide sequence ID" value="NZ_CP047211.1"/>
</dbReference>
<dbReference type="Proteomes" id="UP001595751">
    <property type="component" value="Unassembled WGS sequence"/>
</dbReference>
<dbReference type="PROSITE" id="PS50949">
    <property type="entry name" value="HTH_GNTR"/>
    <property type="match status" value="1"/>
</dbReference>
<keyword evidence="6" id="KW-1185">Reference proteome</keyword>
<gene>
    <name evidence="5" type="ORF">ACFORJ_00785</name>
</gene>
<dbReference type="InterPro" id="IPR008920">
    <property type="entry name" value="TF_FadR/GntR_C"/>
</dbReference>
<dbReference type="SUPFAM" id="SSF48008">
    <property type="entry name" value="GntR ligand-binding domain-like"/>
    <property type="match status" value="1"/>
</dbReference>
<protein>
    <submittedName>
        <fullName evidence="5">GntR family transcriptional regulator</fullName>
    </submittedName>
</protein>
<dbReference type="InterPro" id="IPR036388">
    <property type="entry name" value="WH-like_DNA-bd_sf"/>
</dbReference>
<feature type="domain" description="HTH gntR-type" evidence="4">
    <location>
        <begin position="6"/>
        <end position="73"/>
    </location>
</feature>
<evidence type="ECO:0000256" key="1">
    <source>
        <dbReference type="ARBA" id="ARBA00023015"/>
    </source>
</evidence>
<proteinExistence type="predicted"/>
<evidence type="ECO:0000259" key="4">
    <source>
        <dbReference type="PROSITE" id="PS50949"/>
    </source>
</evidence>
<accession>A0ABV7ZKT1</accession>
<evidence type="ECO:0000313" key="6">
    <source>
        <dbReference type="Proteomes" id="UP001595751"/>
    </source>
</evidence>
<dbReference type="Pfam" id="PF07729">
    <property type="entry name" value="FCD"/>
    <property type="match status" value="1"/>
</dbReference>